<reference evidence="2" key="1">
    <citation type="journal article" date="2013" name="PLoS ONE">
        <title>Direct detection of alternative open reading frames translation products in human significantly expands the proteome.</title>
        <authorList>
            <person name="Vanderperre B."/>
            <person name="Lucier J.-F."/>
            <person name="Motard J."/>
            <person name="Tremblay G."/>
            <person name="Vanderperre S."/>
            <person name="Wisztorski M."/>
            <person name="Salzet M."/>
            <person name="Boisvert F.-M."/>
            <person name="Roucou X."/>
        </authorList>
    </citation>
    <scope>NUCLEOTIDE SEQUENCE</scope>
</reference>
<evidence type="ECO:0000313" key="2">
    <source>
        <dbReference type="EMBL" id="CCQ43687.1"/>
    </source>
</evidence>
<proteinExistence type="predicted"/>
<protein>
    <submittedName>
        <fullName evidence="2">Alternative protein MMP25</fullName>
    </submittedName>
</protein>
<dbReference type="EMBL" id="HF584190">
    <property type="protein sequence ID" value="CCQ43687.1"/>
    <property type="molecule type" value="Genomic_DNA"/>
</dbReference>
<dbReference type="AlphaFoldDB" id="L8ECJ7"/>
<evidence type="ECO:0000256" key="1">
    <source>
        <dbReference type="SAM" id="MobiDB-lite"/>
    </source>
</evidence>
<feature type="region of interest" description="Disordered" evidence="1">
    <location>
        <begin position="1"/>
        <end position="97"/>
    </location>
</feature>
<gene>
    <name evidence="2" type="primary">MMP25</name>
</gene>
<name>L8ECJ7_HUMAN</name>
<feature type="compositionally biased region" description="Polar residues" evidence="1">
    <location>
        <begin position="1"/>
        <end position="10"/>
    </location>
</feature>
<feature type="compositionally biased region" description="Low complexity" evidence="1">
    <location>
        <begin position="60"/>
        <end position="77"/>
    </location>
</feature>
<organism evidence="2">
    <name type="scientific">Homo sapiens</name>
    <name type="common">Human</name>
    <dbReference type="NCBI Taxonomy" id="9606"/>
    <lineage>
        <taxon>Eukaryota</taxon>
        <taxon>Metazoa</taxon>
        <taxon>Chordata</taxon>
        <taxon>Craniata</taxon>
        <taxon>Vertebrata</taxon>
        <taxon>Euteleostomi</taxon>
        <taxon>Mammalia</taxon>
        <taxon>Eutheria</taxon>
        <taxon>Euarchontoglires</taxon>
        <taxon>Primates</taxon>
        <taxon>Haplorrhini</taxon>
        <taxon>Catarrhini</taxon>
        <taxon>Hominidae</taxon>
        <taxon>Homo</taxon>
    </lineage>
</organism>
<sequence length="97" mass="10188">MTAMACSNSMGRRPKPHMTSPQGNPWLLRPSPRPRPHTAHPSPSLIDVRAILTPSPTSEGKLSSSKAPGSGASSPPDSWCPRDPHGCTASGRGCPPR</sequence>
<dbReference type="OrthoDB" id="406838at2759"/>
<accession>L8ECJ7</accession>